<evidence type="ECO:0000313" key="2">
    <source>
        <dbReference type="Proteomes" id="UP000232222"/>
    </source>
</evidence>
<accession>A0A2K8NRQ1</accession>
<dbReference type="KEGG" id="efr:EFREU_v1c01890"/>
<proteinExistence type="predicted"/>
<organism evidence="1 2">
    <name type="scientific">Entomoplasma freundtii</name>
    <dbReference type="NCBI Taxonomy" id="74700"/>
    <lineage>
        <taxon>Bacteria</taxon>
        <taxon>Bacillati</taxon>
        <taxon>Mycoplasmatota</taxon>
        <taxon>Mollicutes</taxon>
        <taxon>Entomoplasmatales</taxon>
        <taxon>Entomoplasmataceae</taxon>
        <taxon>Entomoplasma</taxon>
    </lineage>
</organism>
<dbReference type="Pfam" id="PF01408">
    <property type="entry name" value="GFO_IDH_MocA"/>
    <property type="match status" value="1"/>
</dbReference>
<dbReference type="InterPro" id="IPR036291">
    <property type="entry name" value="NAD(P)-bd_dom_sf"/>
</dbReference>
<dbReference type="PANTHER" id="PTHR43054">
    <property type="match status" value="1"/>
</dbReference>
<dbReference type="SUPFAM" id="SSF55347">
    <property type="entry name" value="Glyceraldehyde-3-phosphate dehydrogenase-like, C-terminal domain"/>
    <property type="match status" value="1"/>
</dbReference>
<dbReference type="PANTHER" id="PTHR43054:SF1">
    <property type="entry name" value="SCYLLO-INOSITOL 2-DEHYDROGENASE (NADP(+)) IOLU"/>
    <property type="match status" value="1"/>
</dbReference>
<keyword evidence="2" id="KW-1185">Reference proteome</keyword>
<dbReference type="AlphaFoldDB" id="A0A2K8NRQ1"/>
<sequence>MRWGTIGTSKITEEFINGLRKISNQKITACYSRTKDTATAFIEKNALLTAVGFTNFDAMLSVVDVVYIASPNGLHFDQAKYFLNNHKHVLLEKPLTFTVSQAEELIKLANQNGVILMEAFKTTHLPQYHELKKWTENNHAFLSTLIMNQYSSRMPEVKMGLYRSVFDPLLGKGSTYDMLVYPVELAISLFGPVNRQLSMTWRLENNVGLTNMLLLEHHGGVFTNITTSKAARGVAPSEIIGQDGATATFSQLTRLQNMRFYELHNKSPLKEIKGSNENPFVYEINDFLALVANKDFNKMNDYLQITLQTIAVLEKVDHDK</sequence>
<dbReference type="Gene3D" id="3.30.360.10">
    <property type="entry name" value="Dihydrodipicolinate Reductase, domain 2"/>
    <property type="match status" value="1"/>
</dbReference>
<dbReference type="OrthoDB" id="9815825at2"/>
<dbReference type="SUPFAM" id="SSF51735">
    <property type="entry name" value="NAD(P)-binding Rossmann-fold domains"/>
    <property type="match status" value="1"/>
</dbReference>
<gene>
    <name evidence="1" type="ORF">EFREU_v1c01890</name>
</gene>
<dbReference type="Gene3D" id="3.40.50.720">
    <property type="entry name" value="NAD(P)-binding Rossmann-like Domain"/>
    <property type="match status" value="1"/>
</dbReference>
<name>A0A2K8NRQ1_9MOLU</name>
<dbReference type="GO" id="GO:0000166">
    <property type="term" value="F:nucleotide binding"/>
    <property type="evidence" value="ECO:0007669"/>
    <property type="project" value="InterPro"/>
</dbReference>
<dbReference type="Proteomes" id="UP000232222">
    <property type="component" value="Chromosome"/>
</dbReference>
<dbReference type="RefSeq" id="WP_100609173.1">
    <property type="nucleotide sequence ID" value="NZ_CP024962.1"/>
</dbReference>
<protein>
    <submittedName>
        <fullName evidence="1">Oxidoreductase</fullName>
    </submittedName>
</protein>
<reference evidence="1 2" key="1">
    <citation type="submission" date="2017-11" db="EMBL/GenBank/DDBJ databases">
        <title>Genome sequence of Entomoplasma freundtii BARC 318 (ATCC 51999).</title>
        <authorList>
            <person name="Lo W.-S."/>
            <person name="Gasparich G.E."/>
            <person name="Kuo C.-H."/>
        </authorList>
    </citation>
    <scope>NUCLEOTIDE SEQUENCE [LARGE SCALE GENOMIC DNA]</scope>
    <source>
        <strain evidence="1 2">BARC 318</strain>
    </source>
</reference>
<dbReference type="InterPro" id="IPR000683">
    <property type="entry name" value="Gfo/Idh/MocA-like_OxRdtase_N"/>
</dbReference>
<evidence type="ECO:0000313" key="1">
    <source>
        <dbReference type="EMBL" id="ATZ16216.1"/>
    </source>
</evidence>
<dbReference type="EMBL" id="CP024962">
    <property type="protein sequence ID" value="ATZ16216.1"/>
    <property type="molecule type" value="Genomic_DNA"/>
</dbReference>